<feature type="domain" description="Peptidase S12 Pab87-related C-terminal" evidence="3">
    <location>
        <begin position="412"/>
        <end position="505"/>
    </location>
</feature>
<feature type="signal peptide" evidence="1">
    <location>
        <begin position="1"/>
        <end position="20"/>
    </location>
</feature>
<evidence type="ECO:0000259" key="2">
    <source>
        <dbReference type="Pfam" id="PF00144"/>
    </source>
</evidence>
<dbReference type="Pfam" id="PF11954">
    <property type="entry name" value="DUF3471"/>
    <property type="match status" value="1"/>
</dbReference>
<proteinExistence type="predicted"/>
<dbReference type="STRING" id="226506.SAMN04488519_103100"/>
<keyword evidence="1" id="KW-0732">Signal</keyword>
<evidence type="ECO:0000256" key="1">
    <source>
        <dbReference type="SAM" id="SignalP"/>
    </source>
</evidence>
<keyword evidence="5" id="KW-1185">Reference proteome</keyword>
<name>A0A1I5DPU6_9BACT</name>
<dbReference type="SUPFAM" id="SSF56601">
    <property type="entry name" value="beta-lactamase/transpeptidase-like"/>
    <property type="match status" value="1"/>
</dbReference>
<dbReference type="Pfam" id="PF00144">
    <property type="entry name" value="Beta-lactamase"/>
    <property type="match status" value="1"/>
</dbReference>
<dbReference type="InterPro" id="IPR001466">
    <property type="entry name" value="Beta-lactam-related"/>
</dbReference>
<feature type="domain" description="Beta-lactamase-related" evidence="2">
    <location>
        <begin position="35"/>
        <end position="366"/>
    </location>
</feature>
<dbReference type="PANTHER" id="PTHR46825:SF15">
    <property type="entry name" value="BETA-LACTAMASE-RELATED DOMAIN-CONTAINING PROTEIN"/>
    <property type="match status" value="1"/>
</dbReference>
<organism evidence="4 5">
    <name type="scientific">Algoriphagus ornithinivorans</name>
    <dbReference type="NCBI Taxonomy" id="226506"/>
    <lineage>
        <taxon>Bacteria</taxon>
        <taxon>Pseudomonadati</taxon>
        <taxon>Bacteroidota</taxon>
        <taxon>Cytophagia</taxon>
        <taxon>Cytophagales</taxon>
        <taxon>Cyclobacteriaceae</taxon>
        <taxon>Algoriphagus</taxon>
    </lineage>
</organism>
<evidence type="ECO:0000259" key="3">
    <source>
        <dbReference type="Pfam" id="PF11954"/>
    </source>
</evidence>
<dbReference type="InterPro" id="IPR012338">
    <property type="entry name" value="Beta-lactam/transpept-like"/>
</dbReference>
<dbReference type="AlphaFoldDB" id="A0A1I5DPU6"/>
<dbReference type="RefSeq" id="WP_091651256.1">
    <property type="nucleotide sequence ID" value="NZ_FOVW01000003.1"/>
</dbReference>
<dbReference type="EMBL" id="FOVW01000003">
    <property type="protein sequence ID" value="SFO01177.1"/>
    <property type="molecule type" value="Genomic_DNA"/>
</dbReference>
<evidence type="ECO:0000313" key="5">
    <source>
        <dbReference type="Proteomes" id="UP000199564"/>
    </source>
</evidence>
<dbReference type="Proteomes" id="UP000199564">
    <property type="component" value="Unassembled WGS sequence"/>
</dbReference>
<sequence>MKKLFLTLLVVSLFGSPSLAQKKTDPFKTLDSELEKARVALKTPGFAVAIVQKDKIVYAKGFGYKDVENQVPVTENTLFAIGSSSKAFTSAVLGVLRKDEKIDFDKRPGKYIPELRFAEPWMNEQIIVKDLMAHRTGLPRHDFSWFMFPSESKSELIKRIEFQVPFTGLRQKWYYNNWMFFLQGEIGARITGKTWEQNVKELFFDKLGMTRSNFRIPDLEKDADKSFGYSVELDGKTTRMDYYNIAAMGPAGAINSSVSEMSNWLITWINGGKFKGEQIIPEDYVKEAMSAQMVVSAGTPSKEHPDVQFSNYGYGWFLASYRGHYRVEHGGNIDGFSASASFFPTDSLGIMILTNQNGSPLPNVVRNMIADHMLNLEPADWLGETVKRLEEAKEAQAKAKAAADSTAKVSLTKPSHILMDYTGTYSHPGYGKMEIDLKNDTLFVQTGLLGGFLEHKDYDAFNLFLIYQGEPNRDNPFVLQFVSNMTGDISGLKAALEPAIDPIEFKRTPKENELSVDDLKKYEGAYLLMGVQEVKIYIKEEKLYALVPGQPEYELVNIGEHEFNLKVLEGFKVKFEEKDGEIIAVSFIQPNGTFRGERKKVE</sequence>
<accession>A0A1I5DPU6</accession>
<dbReference type="InterPro" id="IPR021860">
    <property type="entry name" value="Peptidase_S12_Pab87-rel_C"/>
</dbReference>
<gene>
    <name evidence="4" type="ORF">SAMN04488519_103100</name>
</gene>
<evidence type="ECO:0000313" key="4">
    <source>
        <dbReference type="EMBL" id="SFO01177.1"/>
    </source>
</evidence>
<feature type="chain" id="PRO_5011670780" evidence="1">
    <location>
        <begin position="21"/>
        <end position="602"/>
    </location>
</feature>
<dbReference type="Gene3D" id="3.40.710.10">
    <property type="entry name" value="DD-peptidase/beta-lactamase superfamily"/>
    <property type="match status" value="1"/>
</dbReference>
<dbReference type="InterPro" id="IPR050491">
    <property type="entry name" value="AmpC-like"/>
</dbReference>
<protein>
    <submittedName>
        <fullName evidence="4">CubicO group peptidase, beta-lactamase class C family</fullName>
    </submittedName>
</protein>
<dbReference type="PANTHER" id="PTHR46825">
    <property type="entry name" value="D-ALANYL-D-ALANINE-CARBOXYPEPTIDASE/ENDOPEPTIDASE AMPH"/>
    <property type="match status" value="1"/>
</dbReference>
<reference evidence="5" key="1">
    <citation type="submission" date="2016-10" db="EMBL/GenBank/DDBJ databases">
        <authorList>
            <person name="Varghese N."/>
            <person name="Submissions S."/>
        </authorList>
    </citation>
    <scope>NUCLEOTIDE SEQUENCE [LARGE SCALE GENOMIC DNA]</scope>
    <source>
        <strain evidence="5">DSM 15282</strain>
    </source>
</reference>
<dbReference type="Gene3D" id="2.40.128.600">
    <property type="match status" value="1"/>
</dbReference>